<keyword evidence="1" id="KW-1133">Transmembrane helix</keyword>
<feature type="transmembrane region" description="Helical" evidence="1">
    <location>
        <begin position="216"/>
        <end position="236"/>
    </location>
</feature>
<sequence>MNRYRMTASLQLLAALGFAIAGPLLAPDFRGYDPDAFPIPQGNAPVGPAGYAFSIWGVIYLWLIISAAIGLFKRHDAEDWSPMRPPLILALAIGTPWLTVATMNPVIATVMIFMMLALAIVAMTRAPVLDPWLARAPVALFAGWLTAASFASLGYIGAGYGIVFGAVGWAYLCIAGALAVALYGCRLRPDAPLFPLGTAWALVAIVVKNWGTEWGVAALAALGAAVLTALALKAFVTPRTTA</sequence>
<keyword evidence="1" id="KW-0812">Transmembrane</keyword>
<feature type="transmembrane region" description="Helical" evidence="1">
    <location>
        <begin position="51"/>
        <end position="72"/>
    </location>
</feature>
<reference evidence="2 3" key="1">
    <citation type="submission" date="2016-10" db="EMBL/GenBank/DDBJ databases">
        <authorList>
            <person name="de Groot N.N."/>
        </authorList>
    </citation>
    <scope>NUCLEOTIDE SEQUENCE [LARGE SCALE GENOMIC DNA]</scope>
    <source>
        <strain evidence="2 3">CGMCC 1.8891</strain>
    </source>
</reference>
<organism evidence="2 3">
    <name type="scientific">Celeribacter halophilus</name>
    <dbReference type="NCBI Taxonomy" id="576117"/>
    <lineage>
        <taxon>Bacteria</taxon>
        <taxon>Pseudomonadati</taxon>
        <taxon>Pseudomonadota</taxon>
        <taxon>Alphaproteobacteria</taxon>
        <taxon>Rhodobacterales</taxon>
        <taxon>Roseobacteraceae</taxon>
        <taxon>Celeribacter</taxon>
    </lineage>
</organism>
<name>A0A1I3PU40_9RHOB</name>
<keyword evidence="1" id="KW-0472">Membrane</keyword>
<accession>A0A1I3PU40</accession>
<dbReference type="Proteomes" id="UP000183299">
    <property type="component" value="Unassembled WGS sequence"/>
</dbReference>
<feature type="transmembrane region" description="Helical" evidence="1">
    <location>
        <begin position="106"/>
        <end position="124"/>
    </location>
</feature>
<dbReference type="STRING" id="576117.SAMN04488138_10367"/>
<proteinExistence type="predicted"/>
<keyword evidence="3" id="KW-1185">Reference proteome</keyword>
<feature type="transmembrane region" description="Helical" evidence="1">
    <location>
        <begin position="191"/>
        <end position="210"/>
    </location>
</feature>
<feature type="transmembrane region" description="Helical" evidence="1">
    <location>
        <begin position="136"/>
        <end position="156"/>
    </location>
</feature>
<feature type="transmembrane region" description="Helical" evidence="1">
    <location>
        <begin position="84"/>
        <end position="100"/>
    </location>
</feature>
<evidence type="ECO:0008006" key="4">
    <source>
        <dbReference type="Google" id="ProtNLM"/>
    </source>
</evidence>
<feature type="transmembrane region" description="Helical" evidence="1">
    <location>
        <begin position="162"/>
        <end position="184"/>
    </location>
</feature>
<dbReference type="EMBL" id="FORY01000003">
    <property type="protein sequence ID" value="SFJ24915.1"/>
    <property type="molecule type" value="Genomic_DNA"/>
</dbReference>
<evidence type="ECO:0000313" key="3">
    <source>
        <dbReference type="Proteomes" id="UP000183299"/>
    </source>
</evidence>
<gene>
    <name evidence="2" type="ORF">SAMN04488138_10367</name>
</gene>
<dbReference type="AlphaFoldDB" id="A0A1I3PU40"/>
<evidence type="ECO:0000313" key="2">
    <source>
        <dbReference type="EMBL" id="SFJ24915.1"/>
    </source>
</evidence>
<protein>
    <recommendedName>
        <fullName evidence="4">TspO and MBR related proteins</fullName>
    </recommendedName>
</protein>
<evidence type="ECO:0000256" key="1">
    <source>
        <dbReference type="SAM" id="Phobius"/>
    </source>
</evidence>